<dbReference type="OrthoDB" id="9105332at2"/>
<name>A0A4R5MFR4_9BURK</name>
<evidence type="ECO:0000313" key="1">
    <source>
        <dbReference type="EMBL" id="TDG25877.1"/>
    </source>
</evidence>
<dbReference type="AlphaFoldDB" id="A0A4R5MFR4"/>
<proteinExistence type="predicted"/>
<evidence type="ECO:0000313" key="2">
    <source>
        <dbReference type="Proteomes" id="UP000295722"/>
    </source>
</evidence>
<dbReference type="Proteomes" id="UP000295722">
    <property type="component" value="Unassembled WGS sequence"/>
</dbReference>
<dbReference type="RefSeq" id="WP_133192929.1">
    <property type="nucleotide sequence ID" value="NZ_JBHUCW010000015.1"/>
</dbReference>
<dbReference type="EMBL" id="SMRP01000001">
    <property type="protein sequence ID" value="TDG25877.1"/>
    <property type="molecule type" value="Genomic_DNA"/>
</dbReference>
<comment type="caution">
    <text evidence="1">The sequence shown here is derived from an EMBL/GenBank/DDBJ whole genome shotgun (WGS) entry which is preliminary data.</text>
</comment>
<accession>A0A4R5MFR4</accession>
<gene>
    <name evidence="1" type="ORF">EYW47_00460</name>
</gene>
<organism evidence="1 2">
    <name type="scientific">Paraburkholderia silviterrae</name>
    <dbReference type="NCBI Taxonomy" id="2528715"/>
    <lineage>
        <taxon>Bacteria</taxon>
        <taxon>Pseudomonadati</taxon>
        <taxon>Pseudomonadota</taxon>
        <taxon>Betaproteobacteria</taxon>
        <taxon>Burkholderiales</taxon>
        <taxon>Burkholderiaceae</taxon>
        <taxon>Paraburkholderia</taxon>
    </lineage>
</organism>
<protein>
    <submittedName>
        <fullName evidence="1">Uncharacterized protein</fullName>
    </submittedName>
</protein>
<reference evidence="1 2" key="1">
    <citation type="submission" date="2019-03" db="EMBL/GenBank/DDBJ databases">
        <title>Paraburkholderia sp. 4M-K11, isolated from subtropical forest soil.</title>
        <authorList>
            <person name="Gao Z.-H."/>
            <person name="Qiu L.-H."/>
        </authorList>
    </citation>
    <scope>NUCLEOTIDE SEQUENCE [LARGE SCALE GENOMIC DNA]</scope>
    <source>
        <strain evidence="1 2">4M-K11</strain>
    </source>
</reference>
<keyword evidence="2" id="KW-1185">Reference proteome</keyword>
<sequence length="76" mass="8811">MARIPKSLTDEPRWEKGDPLRILLKRESRTCAGCAYLKTDRLFNTTAVACHKRKRKAELSVEKTRRCELFEDGSTK</sequence>